<accession>A0ACB8UQV1</accession>
<evidence type="ECO:0000313" key="1">
    <source>
        <dbReference type="EMBL" id="KAI2383228.1"/>
    </source>
</evidence>
<sequence>MVLYPLFRQRAAVGGAVMLFAGGFAAYPGRTLSAEAPSHLSRQRKPIYDDDNDTPQSQDLKLIPATPAQTASSPSLIPAAPNNSDYESPTDRLARQIRHARLFLYTHSLAAENAFNDALTRTLNAESRFTSTIASLAPSRESGERLLPGSIYVLVTAMAGSIISRNRGILLRTATPVAAGTIAAWTLLPVTMRNISDFVWEYEKKFPAVAEQHVKIRAAAEESWNQAVAHRGYARTWLEDKVGEGRETLEAWISKGK</sequence>
<reference evidence="1" key="1">
    <citation type="journal article" date="2022" name="bioRxiv">
        <title>Population genetic analysis of Ophidiomyces ophidiicola, the causative agent of snake fungal disease, indicates recent introductions to the USA.</title>
        <authorList>
            <person name="Ladner J.T."/>
            <person name="Palmer J.M."/>
            <person name="Ettinger C.L."/>
            <person name="Stajich J.E."/>
            <person name="Farrell T.M."/>
            <person name="Glorioso B.M."/>
            <person name="Lawson B."/>
            <person name="Price S.J."/>
            <person name="Stengle A.G."/>
            <person name="Grear D.A."/>
            <person name="Lorch J.M."/>
        </authorList>
    </citation>
    <scope>NUCLEOTIDE SEQUENCE</scope>
    <source>
        <strain evidence="1">NWHC 24266-5</strain>
    </source>
</reference>
<gene>
    <name evidence="1" type="ORF">LOY88_005397</name>
</gene>
<comment type="caution">
    <text evidence="1">The sequence shown here is derived from an EMBL/GenBank/DDBJ whole genome shotgun (WGS) entry which is preliminary data.</text>
</comment>
<dbReference type="EMBL" id="JALBCA010000095">
    <property type="protein sequence ID" value="KAI2383228.1"/>
    <property type="molecule type" value="Genomic_DNA"/>
</dbReference>
<proteinExistence type="predicted"/>
<protein>
    <submittedName>
        <fullName evidence="1">Uncharacterized protein</fullName>
    </submittedName>
</protein>
<name>A0ACB8UQV1_9EURO</name>
<organism evidence="1">
    <name type="scientific">Ophidiomyces ophidiicola</name>
    <dbReference type="NCBI Taxonomy" id="1387563"/>
    <lineage>
        <taxon>Eukaryota</taxon>
        <taxon>Fungi</taxon>
        <taxon>Dikarya</taxon>
        <taxon>Ascomycota</taxon>
        <taxon>Pezizomycotina</taxon>
        <taxon>Eurotiomycetes</taxon>
        <taxon>Eurotiomycetidae</taxon>
        <taxon>Onygenales</taxon>
        <taxon>Onygenaceae</taxon>
        <taxon>Ophidiomyces</taxon>
    </lineage>
</organism>